<accession>D2QJR5</accession>
<dbReference type="EMBL" id="CP001769">
    <property type="protein sequence ID" value="ADB40111.1"/>
    <property type="molecule type" value="Genomic_DNA"/>
</dbReference>
<protein>
    <submittedName>
        <fullName evidence="1">Uncharacterized protein</fullName>
    </submittedName>
</protein>
<dbReference type="STRING" id="504472.Slin_4124"/>
<reference evidence="1 2" key="1">
    <citation type="journal article" date="2010" name="Stand. Genomic Sci.">
        <title>Complete genome sequence of Spirosoma linguale type strain (1).</title>
        <authorList>
            <person name="Lail K."/>
            <person name="Sikorski J."/>
            <person name="Saunders E."/>
            <person name="Lapidus A."/>
            <person name="Glavina Del Rio T."/>
            <person name="Copeland A."/>
            <person name="Tice H."/>
            <person name="Cheng J.-F."/>
            <person name="Lucas S."/>
            <person name="Nolan M."/>
            <person name="Bruce D."/>
            <person name="Goodwin L."/>
            <person name="Pitluck S."/>
            <person name="Ivanova N."/>
            <person name="Mavromatis K."/>
            <person name="Ovchinnikova G."/>
            <person name="Pati A."/>
            <person name="Chen A."/>
            <person name="Palaniappan K."/>
            <person name="Land M."/>
            <person name="Hauser L."/>
            <person name="Chang Y.-J."/>
            <person name="Jeffries C.D."/>
            <person name="Chain P."/>
            <person name="Brettin T."/>
            <person name="Detter J.C."/>
            <person name="Schuetze A."/>
            <person name="Rohde M."/>
            <person name="Tindall B.J."/>
            <person name="Goeker M."/>
            <person name="Bristow J."/>
            <person name="Eisen J.A."/>
            <person name="Markowitz V."/>
            <person name="Hugenholtz P."/>
            <person name="Kyrpides N.C."/>
            <person name="Klenk H.-P."/>
            <person name="Chen F."/>
        </authorList>
    </citation>
    <scope>NUCLEOTIDE SEQUENCE [LARGE SCALE GENOMIC DNA]</scope>
    <source>
        <strain evidence="2">ATCC 33905 / DSM 74 / LMG 10896 / Claus 1</strain>
    </source>
</reference>
<name>D2QJR5_SPILD</name>
<dbReference type="Proteomes" id="UP000002028">
    <property type="component" value="Chromosome"/>
</dbReference>
<organism evidence="1 2">
    <name type="scientific">Spirosoma linguale (strain ATCC 33905 / DSM 74 / LMG 10896 / Claus 1)</name>
    <dbReference type="NCBI Taxonomy" id="504472"/>
    <lineage>
        <taxon>Bacteria</taxon>
        <taxon>Pseudomonadati</taxon>
        <taxon>Bacteroidota</taxon>
        <taxon>Cytophagia</taxon>
        <taxon>Cytophagales</taxon>
        <taxon>Cytophagaceae</taxon>
        <taxon>Spirosoma</taxon>
    </lineage>
</organism>
<dbReference type="eggNOG" id="COG5465">
    <property type="taxonomic scope" value="Bacteria"/>
</dbReference>
<proteinExistence type="predicted"/>
<dbReference type="AlphaFoldDB" id="D2QJR5"/>
<dbReference type="RefSeq" id="WP_012928621.1">
    <property type="nucleotide sequence ID" value="NC_013730.1"/>
</dbReference>
<keyword evidence="2" id="KW-1185">Reference proteome</keyword>
<gene>
    <name evidence="1" type="ordered locus">Slin_4124</name>
</gene>
<sequence length="164" mass="18430">MLSHLKTLLQKEDLTVLLNKASEATPFDILLVDLPAEDTEAGFRLEISETPQTEELSLVQFFVGMGAYESIDSRIEAELLQAIGLINSKIPLVGFVYNPKLKWLFFRNVLLLSTTEIRDYQLKETVWMISYLVSLFAKTLSVIGSGTESAEEALAKHEYGKVML</sequence>
<dbReference type="HOGENOM" id="CLU_1617992_0_0_10"/>
<evidence type="ECO:0000313" key="2">
    <source>
        <dbReference type="Proteomes" id="UP000002028"/>
    </source>
</evidence>
<evidence type="ECO:0000313" key="1">
    <source>
        <dbReference type="EMBL" id="ADB40111.1"/>
    </source>
</evidence>
<dbReference type="KEGG" id="sli:Slin_4124"/>